<dbReference type="EMBL" id="GBRH01164836">
    <property type="protein sequence ID" value="JAE33060.1"/>
    <property type="molecule type" value="Transcribed_RNA"/>
</dbReference>
<sequence length="62" mass="6421">MTTTCGTISLKDEAAFCDRQGGSGNGCAIGSVLALADFVRLAGLDQARSTKDVGLHFLEAFL</sequence>
<protein>
    <submittedName>
        <fullName evidence="1">Uncharacterized protein</fullName>
    </submittedName>
</protein>
<accession>A0A0A9H779</accession>
<name>A0A0A9H779_ARUDO</name>
<dbReference type="AlphaFoldDB" id="A0A0A9H779"/>
<reference evidence="1" key="1">
    <citation type="submission" date="2014-09" db="EMBL/GenBank/DDBJ databases">
        <authorList>
            <person name="Magalhaes I.L.F."/>
            <person name="Oliveira U."/>
            <person name="Santos F.R."/>
            <person name="Vidigal T.H.D.A."/>
            <person name="Brescovit A.D."/>
            <person name="Santos A.J."/>
        </authorList>
    </citation>
    <scope>NUCLEOTIDE SEQUENCE</scope>
    <source>
        <tissue evidence="1">Shoot tissue taken approximately 20 cm above the soil surface</tissue>
    </source>
</reference>
<reference evidence="1" key="2">
    <citation type="journal article" date="2015" name="Data Brief">
        <title>Shoot transcriptome of the giant reed, Arundo donax.</title>
        <authorList>
            <person name="Barrero R.A."/>
            <person name="Guerrero F.D."/>
            <person name="Moolhuijzen P."/>
            <person name="Goolsby J.A."/>
            <person name="Tidwell J."/>
            <person name="Bellgard S.E."/>
            <person name="Bellgard M.I."/>
        </authorList>
    </citation>
    <scope>NUCLEOTIDE SEQUENCE</scope>
    <source>
        <tissue evidence="1">Shoot tissue taken approximately 20 cm above the soil surface</tissue>
    </source>
</reference>
<evidence type="ECO:0000313" key="1">
    <source>
        <dbReference type="EMBL" id="JAE33060.1"/>
    </source>
</evidence>
<proteinExistence type="predicted"/>
<organism evidence="1">
    <name type="scientific">Arundo donax</name>
    <name type="common">Giant reed</name>
    <name type="synonym">Donax arundinaceus</name>
    <dbReference type="NCBI Taxonomy" id="35708"/>
    <lineage>
        <taxon>Eukaryota</taxon>
        <taxon>Viridiplantae</taxon>
        <taxon>Streptophyta</taxon>
        <taxon>Embryophyta</taxon>
        <taxon>Tracheophyta</taxon>
        <taxon>Spermatophyta</taxon>
        <taxon>Magnoliopsida</taxon>
        <taxon>Liliopsida</taxon>
        <taxon>Poales</taxon>
        <taxon>Poaceae</taxon>
        <taxon>PACMAD clade</taxon>
        <taxon>Arundinoideae</taxon>
        <taxon>Arundineae</taxon>
        <taxon>Arundo</taxon>
    </lineage>
</organism>